<evidence type="ECO:0000256" key="1">
    <source>
        <dbReference type="SAM" id="Phobius"/>
    </source>
</evidence>
<gene>
    <name evidence="2" type="ORF">ESZ00_12480</name>
</gene>
<name>A0A4V1NVD5_9BACT</name>
<keyword evidence="1" id="KW-1133">Transmembrane helix</keyword>
<protein>
    <submittedName>
        <fullName evidence="2">Uncharacterized protein</fullName>
    </submittedName>
</protein>
<keyword evidence="3" id="KW-1185">Reference proteome</keyword>
<reference evidence="2 3" key="1">
    <citation type="journal article" date="2016" name="Int. J. Syst. Evol. Microbiol.">
        <title>Acidipila dinghuensis sp. nov., an acidobacterium isolated from forest soil.</title>
        <authorList>
            <person name="Jiang Y.W."/>
            <person name="Wang J."/>
            <person name="Chen M.H."/>
            <person name="Lv Y.Y."/>
            <person name="Qiu L.H."/>
        </authorList>
    </citation>
    <scope>NUCLEOTIDE SEQUENCE [LARGE SCALE GENOMIC DNA]</scope>
    <source>
        <strain evidence="2 3">DHOF10</strain>
    </source>
</reference>
<comment type="caution">
    <text evidence="2">The sequence shown here is derived from an EMBL/GenBank/DDBJ whole genome shotgun (WGS) entry which is preliminary data.</text>
</comment>
<dbReference type="Proteomes" id="UP000290253">
    <property type="component" value="Unassembled WGS sequence"/>
</dbReference>
<dbReference type="OrthoDB" id="123089at2"/>
<keyword evidence="1" id="KW-0812">Transmembrane</keyword>
<dbReference type="EMBL" id="SDMK01000002">
    <property type="protein sequence ID" value="RXS95390.1"/>
    <property type="molecule type" value="Genomic_DNA"/>
</dbReference>
<organism evidence="2 3">
    <name type="scientific">Silvibacterium dinghuense</name>
    <dbReference type="NCBI Taxonomy" id="1560006"/>
    <lineage>
        <taxon>Bacteria</taxon>
        <taxon>Pseudomonadati</taxon>
        <taxon>Acidobacteriota</taxon>
        <taxon>Terriglobia</taxon>
        <taxon>Terriglobales</taxon>
        <taxon>Acidobacteriaceae</taxon>
        <taxon>Silvibacterium</taxon>
    </lineage>
</organism>
<accession>A0A4V1NVD5</accession>
<dbReference type="RefSeq" id="WP_129208587.1">
    <property type="nucleotide sequence ID" value="NZ_BMGU01000004.1"/>
</dbReference>
<sequence>MYSVTECVVKRPSSFYRLSVVLTGLGLLAALVLAVLIREQYRHEPLARNEVARLESPDGKATALLYEAEGKGSASFLYDVLLRSGGQTELVAHLAGAMRNDRAYGVDLRWSGNSELDLVYLQAQSAQVLVNHVSAGTGKVNVVLKPGVQDETAPPGSMLFHLQELREPGM</sequence>
<proteinExistence type="predicted"/>
<evidence type="ECO:0000313" key="3">
    <source>
        <dbReference type="Proteomes" id="UP000290253"/>
    </source>
</evidence>
<keyword evidence="1" id="KW-0472">Membrane</keyword>
<feature type="transmembrane region" description="Helical" evidence="1">
    <location>
        <begin position="15"/>
        <end position="37"/>
    </location>
</feature>
<dbReference type="AlphaFoldDB" id="A0A4V1NVD5"/>
<evidence type="ECO:0000313" key="2">
    <source>
        <dbReference type="EMBL" id="RXS95390.1"/>
    </source>
</evidence>